<name>F8EUY6_ZYMMT</name>
<keyword evidence="1" id="KW-1133">Transmembrane helix</keyword>
<feature type="transmembrane region" description="Helical" evidence="1">
    <location>
        <begin position="91"/>
        <end position="111"/>
    </location>
</feature>
<feature type="transmembrane region" description="Helical" evidence="1">
    <location>
        <begin position="6"/>
        <end position="27"/>
    </location>
</feature>
<dbReference type="PROSITE" id="PS50965">
    <property type="entry name" value="NERD"/>
    <property type="match status" value="1"/>
</dbReference>
<keyword evidence="1" id="KW-0812">Transmembrane</keyword>
<dbReference type="STRING" id="579138.Zymop_0371"/>
<evidence type="ECO:0000313" key="3">
    <source>
        <dbReference type="EMBL" id="AEI37274.1"/>
    </source>
</evidence>
<dbReference type="EMBL" id="CP002865">
    <property type="protein sequence ID" value="AEI37274.1"/>
    <property type="molecule type" value="Genomic_DNA"/>
</dbReference>
<dbReference type="HOGENOM" id="CLU_079648_0_0_5"/>
<evidence type="ECO:0000313" key="4">
    <source>
        <dbReference type="Proteomes" id="UP000000491"/>
    </source>
</evidence>
<feature type="transmembrane region" description="Helical" evidence="1">
    <location>
        <begin position="61"/>
        <end position="85"/>
    </location>
</feature>
<dbReference type="PATRIC" id="fig|579138.3.peg.389"/>
<feature type="domain" description="NERD" evidence="2">
    <location>
        <begin position="125"/>
        <end position="222"/>
    </location>
</feature>
<evidence type="ECO:0000259" key="2">
    <source>
        <dbReference type="PROSITE" id="PS50965"/>
    </source>
</evidence>
<dbReference type="Proteomes" id="UP000000491">
    <property type="component" value="Chromosome"/>
</dbReference>
<gene>
    <name evidence="3" type="ordered locus">Zymop_0371</name>
</gene>
<sequence length="294" mass="32935">MLNSIIIVFVLFTCLIIPIATAGIYILSEKRSKRRSPITEPLLPLPGETLSKSLQHQNIKLIMIMQAAILIPSIVTIILLYQWVIPSQIKFHVLDIVLAVIFISSIAWSVYATKSIMEKRRAIIAGLQGERATAQCFQPLLQEGWQIFHDLQCPRGNIDHVLVGPTGVFAIETKYRSKYAHIKGRQNALAQYDGQIILFSGKNREEIALQQARAVSMELAKNLQGKLGHFVPVTPVVSLPGWYVEGRSLNTHQEVIVLNPKNHALLTKRAVTIKPMLYNRICAALTEMTLRGTQ</sequence>
<reference evidence="3 4" key="1">
    <citation type="journal article" date="2011" name="J. Bacteriol.">
        <title>Genome sequence of the ethanol-producing Zymomonas mobilis subsp. pomaceae lectotype strain ATCC 29192.</title>
        <authorList>
            <person name="Kouvelis V.N."/>
            <person name="Davenport K.W."/>
            <person name="Brettin T.S."/>
            <person name="Bruce D."/>
            <person name="Detter C."/>
            <person name="Han C.S."/>
            <person name="Nolan M."/>
            <person name="Tapia R."/>
            <person name="Damoulaki A."/>
            <person name="Kyrpides N.C."/>
            <person name="Typas M.A."/>
            <person name="Pappas K.M."/>
        </authorList>
    </citation>
    <scope>NUCLEOTIDE SEQUENCE [LARGE SCALE GENOMIC DNA]</scope>
    <source>
        <strain evidence="4">ATCC 29192 / DSM 22645 / JCM 10191 / CCUG 17912 / NBRC 13757 / NCIMB 11200 / NRRL B-4491 / Barker I</strain>
    </source>
</reference>
<dbReference type="Pfam" id="PF08378">
    <property type="entry name" value="NERD"/>
    <property type="match status" value="1"/>
</dbReference>
<organism evidence="3 4">
    <name type="scientific">Zymomonas mobilis subsp. pomaceae (strain ATCC 29192 / DSM 22645 / JCM 10191 / CCUG 17912 / NBRC 13757 / NCIMB 11200 / NRRL B-4491 / Barker I)</name>
    <dbReference type="NCBI Taxonomy" id="579138"/>
    <lineage>
        <taxon>Bacteria</taxon>
        <taxon>Pseudomonadati</taxon>
        <taxon>Pseudomonadota</taxon>
        <taxon>Alphaproteobacteria</taxon>
        <taxon>Sphingomonadales</taxon>
        <taxon>Zymomonadaceae</taxon>
        <taxon>Zymomonas</taxon>
    </lineage>
</organism>
<dbReference type="InterPro" id="IPR011528">
    <property type="entry name" value="NERD"/>
</dbReference>
<keyword evidence="1" id="KW-0472">Membrane</keyword>
<protein>
    <submittedName>
        <fullName evidence="3">NERD domain protein</fullName>
    </submittedName>
</protein>
<evidence type="ECO:0000256" key="1">
    <source>
        <dbReference type="SAM" id="Phobius"/>
    </source>
</evidence>
<proteinExistence type="predicted"/>
<dbReference type="KEGG" id="zmp:Zymop_0371"/>
<accession>F8EUY6</accession>
<dbReference type="eggNOG" id="ENOG5032B6M">
    <property type="taxonomic scope" value="Bacteria"/>
</dbReference>
<dbReference type="AlphaFoldDB" id="F8EUY6"/>
<dbReference type="RefSeq" id="WP_013933673.1">
    <property type="nucleotide sequence ID" value="NC_015709.1"/>
</dbReference>